<comment type="subcellular location">
    <subcellularLocation>
        <location evidence="1">Nucleus</location>
    </subcellularLocation>
</comment>
<keyword evidence="1" id="KW-0227">DNA damage</keyword>
<comment type="function">
    <text evidence="1">Proposed core component of the chromatin remodeling Ino80 complex which is involved in transcriptional regulation, DNA replication and probably DNA repair.</text>
</comment>
<comment type="catalytic activity">
    <reaction evidence="1">
        <text>ATP + H2O = ADP + phosphate + H(+)</text>
        <dbReference type="Rhea" id="RHEA:13065"/>
        <dbReference type="ChEBI" id="CHEBI:15377"/>
        <dbReference type="ChEBI" id="CHEBI:15378"/>
        <dbReference type="ChEBI" id="CHEBI:30616"/>
        <dbReference type="ChEBI" id="CHEBI:43474"/>
        <dbReference type="ChEBI" id="CHEBI:456216"/>
        <dbReference type="EC" id="3.6.4.12"/>
    </reaction>
</comment>
<dbReference type="Gene3D" id="3.40.50.300">
    <property type="entry name" value="P-loop containing nucleotide triphosphate hydrolases"/>
    <property type="match status" value="1"/>
</dbReference>
<dbReference type="AlphaFoldDB" id="A0A5B7K826"/>
<evidence type="ECO:0000256" key="1">
    <source>
        <dbReference type="RuleBase" id="RU363048"/>
    </source>
</evidence>
<dbReference type="GO" id="GO:0016887">
    <property type="term" value="F:ATP hydrolysis activity"/>
    <property type="evidence" value="ECO:0007669"/>
    <property type="project" value="RHEA"/>
</dbReference>
<protein>
    <recommendedName>
        <fullName evidence="1">RuvB-like helicase</fullName>
        <ecNumber evidence="1">3.6.4.12</ecNumber>
    </recommendedName>
</protein>
<keyword evidence="1" id="KW-0804">Transcription</keyword>
<comment type="caution">
    <text evidence="3">The sequence shown here is derived from an EMBL/GenBank/DDBJ whole genome shotgun (WGS) entry which is preliminary data.</text>
</comment>
<gene>
    <name evidence="3" type="primary">ruvbl2</name>
    <name evidence="3" type="ORF">E2C01_098367</name>
</gene>
<dbReference type="GO" id="GO:0005524">
    <property type="term" value="F:ATP binding"/>
    <property type="evidence" value="ECO:0007669"/>
    <property type="project" value="UniProtKB-KW"/>
</dbReference>
<dbReference type="InterPro" id="IPR010339">
    <property type="entry name" value="TIP49_P-loop"/>
</dbReference>
<keyword evidence="1" id="KW-0234">DNA repair</keyword>
<dbReference type="GO" id="GO:0006325">
    <property type="term" value="P:chromatin organization"/>
    <property type="evidence" value="ECO:0007669"/>
    <property type="project" value="UniProtKB-KW"/>
</dbReference>
<keyword evidence="1" id="KW-0805">Transcription regulation</keyword>
<dbReference type="PANTHER" id="PTHR11093">
    <property type="entry name" value="RUVB-RELATED REPTIN AND PONTIN"/>
    <property type="match status" value="1"/>
</dbReference>
<evidence type="ECO:0000313" key="4">
    <source>
        <dbReference type="Proteomes" id="UP000324222"/>
    </source>
</evidence>
<evidence type="ECO:0000259" key="2">
    <source>
        <dbReference type="Pfam" id="PF06068"/>
    </source>
</evidence>
<dbReference type="InterPro" id="IPR027238">
    <property type="entry name" value="RuvB-like"/>
</dbReference>
<dbReference type="SUPFAM" id="SSF52540">
    <property type="entry name" value="P-loop containing nucleoside triphosphate hydrolases"/>
    <property type="match status" value="1"/>
</dbReference>
<name>A0A5B7K826_PORTR</name>
<dbReference type="EC" id="3.6.4.12" evidence="1"/>
<keyword evidence="1" id="KW-0067">ATP-binding</keyword>
<dbReference type="InterPro" id="IPR027417">
    <property type="entry name" value="P-loop_NTPase"/>
</dbReference>
<comment type="similarity">
    <text evidence="1">Belongs to the RuvB family.</text>
</comment>
<keyword evidence="1" id="KW-0378">Hydrolase</keyword>
<evidence type="ECO:0000313" key="3">
    <source>
        <dbReference type="EMBL" id="MPD02764.1"/>
    </source>
</evidence>
<keyword evidence="1" id="KW-0347">Helicase</keyword>
<dbReference type="GO" id="GO:0005634">
    <property type="term" value="C:nucleus"/>
    <property type="evidence" value="ECO:0007669"/>
    <property type="project" value="UniProtKB-SubCell"/>
</dbReference>
<feature type="domain" description="TIP49 P-loop" evidence="2">
    <location>
        <begin position="1"/>
        <end position="49"/>
    </location>
</feature>
<dbReference type="OrthoDB" id="10060499at2759"/>
<dbReference type="Pfam" id="PF06068">
    <property type="entry name" value="TIP49"/>
    <property type="match status" value="1"/>
</dbReference>
<keyword evidence="1" id="KW-0539">Nucleus</keyword>
<keyword evidence="1" id="KW-0156">Chromatin regulator</keyword>
<dbReference type="GO" id="GO:0003678">
    <property type="term" value="F:DNA helicase activity"/>
    <property type="evidence" value="ECO:0007669"/>
    <property type="project" value="UniProtKB-EC"/>
</dbReference>
<dbReference type="GO" id="GO:0006281">
    <property type="term" value="P:DNA repair"/>
    <property type="evidence" value="ECO:0007669"/>
    <property type="project" value="UniProtKB-KW"/>
</dbReference>
<organism evidence="3 4">
    <name type="scientific">Portunus trituberculatus</name>
    <name type="common">Swimming crab</name>
    <name type="synonym">Neptunus trituberculatus</name>
    <dbReference type="NCBI Taxonomy" id="210409"/>
    <lineage>
        <taxon>Eukaryota</taxon>
        <taxon>Metazoa</taxon>
        <taxon>Ecdysozoa</taxon>
        <taxon>Arthropoda</taxon>
        <taxon>Crustacea</taxon>
        <taxon>Multicrustacea</taxon>
        <taxon>Malacostraca</taxon>
        <taxon>Eumalacostraca</taxon>
        <taxon>Eucarida</taxon>
        <taxon>Decapoda</taxon>
        <taxon>Pleocyemata</taxon>
        <taxon>Brachyura</taxon>
        <taxon>Eubrachyura</taxon>
        <taxon>Portunoidea</taxon>
        <taxon>Portunidae</taxon>
        <taxon>Portuninae</taxon>
        <taxon>Portunus</taxon>
    </lineage>
</organism>
<reference evidence="3 4" key="1">
    <citation type="submission" date="2019-05" db="EMBL/GenBank/DDBJ databases">
        <title>Another draft genome of Portunus trituberculatus and its Hox gene families provides insights of decapod evolution.</title>
        <authorList>
            <person name="Jeong J.-H."/>
            <person name="Song I."/>
            <person name="Kim S."/>
            <person name="Choi T."/>
            <person name="Kim D."/>
            <person name="Ryu S."/>
            <person name="Kim W."/>
        </authorList>
    </citation>
    <scope>NUCLEOTIDE SEQUENCE [LARGE SCALE GENOMIC DNA]</scope>
    <source>
        <tissue evidence="3">Muscle</tissue>
    </source>
</reference>
<keyword evidence="1" id="KW-0547">Nucleotide-binding</keyword>
<dbReference type="Proteomes" id="UP000324222">
    <property type="component" value="Unassembled WGS sequence"/>
</dbReference>
<proteinExistence type="inferred from homology"/>
<accession>A0A5B7K826</accession>
<dbReference type="EMBL" id="VSRR010133001">
    <property type="protein sequence ID" value="MPD02764.1"/>
    <property type="molecule type" value="Genomic_DNA"/>
</dbReference>
<sequence length="49" mass="4918">MIKEAKLAGQAVLIAGQPGTGKTAIALGLAQSLGSDTPFTAISASEIYR</sequence>
<keyword evidence="4" id="KW-1185">Reference proteome</keyword>